<keyword evidence="1" id="KW-0472">Membrane</keyword>
<keyword evidence="1" id="KW-0812">Transmembrane</keyword>
<reference evidence="2 3" key="1">
    <citation type="journal article" date="2015" name="Nature">
        <title>rRNA introns, odd ribosomes, and small enigmatic genomes across a large radiation of phyla.</title>
        <authorList>
            <person name="Brown C.T."/>
            <person name="Hug L.A."/>
            <person name="Thomas B.C."/>
            <person name="Sharon I."/>
            <person name="Castelle C.J."/>
            <person name="Singh A."/>
            <person name="Wilkins M.J."/>
            <person name="Williams K.H."/>
            <person name="Banfield J.F."/>
        </authorList>
    </citation>
    <scope>NUCLEOTIDE SEQUENCE [LARGE SCALE GENOMIC DNA]</scope>
</reference>
<gene>
    <name evidence="2" type="ORF">UR38_C0002G0170</name>
</gene>
<evidence type="ECO:0008006" key="4">
    <source>
        <dbReference type="Google" id="ProtNLM"/>
    </source>
</evidence>
<feature type="transmembrane region" description="Helical" evidence="1">
    <location>
        <begin position="12"/>
        <end position="31"/>
    </location>
</feature>
<protein>
    <recommendedName>
        <fullName evidence="4">Type 4 fimbrial biogenesis protein PilX N-terminal domain-containing protein</fullName>
    </recommendedName>
</protein>
<organism evidence="2 3">
    <name type="scientific">Candidatus Woesebacteria bacterium GW2011_GWA2_33_28</name>
    <dbReference type="NCBI Taxonomy" id="1618561"/>
    <lineage>
        <taxon>Bacteria</taxon>
        <taxon>Candidatus Woeseibacteriota</taxon>
    </lineage>
</organism>
<dbReference type="EMBL" id="LBOZ01000002">
    <property type="protein sequence ID" value="KKP48067.1"/>
    <property type="molecule type" value="Genomic_DNA"/>
</dbReference>
<accession>A0A0G0CXC5</accession>
<name>A0A0G0CXC5_9BACT</name>
<evidence type="ECO:0000313" key="3">
    <source>
        <dbReference type="Proteomes" id="UP000033995"/>
    </source>
</evidence>
<keyword evidence="1" id="KW-1133">Transmembrane helix</keyword>
<dbReference type="AlphaFoldDB" id="A0A0G0CXC5"/>
<evidence type="ECO:0000256" key="1">
    <source>
        <dbReference type="SAM" id="Phobius"/>
    </source>
</evidence>
<proteinExistence type="predicted"/>
<evidence type="ECO:0000313" key="2">
    <source>
        <dbReference type="EMBL" id="KKP48067.1"/>
    </source>
</evidence>
<comment type="caution">
    <text evidence="2">The sequence shown here is derived from an EMBL/GenBank/DDBJ whole genome shotgun (WGS) entry which is preliminary data.</text>
</comment>
<dbReference type="Proteomes" id="UP000033995">
    <property type="component" value="Unassembled WGS sequence"/>
</dbReference>
<sequence length="278" mass="29963">MYKNRNNRAGQAVLIVLLSLSVVLVVVMYILSRSITDISLSTKDDDSLRAFSAAEAGIEKALVVGSSSDSDFEGASFTADVSSFGNSKLVVYPFNLKSGEIATFWFTRPSETPFTGNQIQLCWGDAGTGVSSSTTPAIEFSIYYGPVTNLQIARATFDPYIYRPQGDFLNNFASAQNATCTIGNEVFQFNQTFNLNTLGASSNLQFATVKMLYNTAVGHKVGLNVNFGGNSNLPTQGSVIDSTGKYGDSNRRISVYQLHPVIPPIFTNALYSGTGIVK</sequence>